<dbReference type="AlphaFoldDB" id="W9H610"/>
<organism evidence="1 2">
    <name type="scientific">Skermanella stibiiresistens SB22</name>
    <dbReference type="NCBI Taxonomy" id="1385369"/>
    <lineage>
        <taxon>Bacteria</taxon>
        <taxon>Pseudomonadati</taxon>
        <taxon>Pseudomonadota</taxon>
        <taxon>Alphaproteobacteria</taxon>
        <taxon>Rhodospirillales</taxon>
        <taxon>Azospirillaceae</taxon>
        <taxon>Skermanella</taxon>
    </lineage>
</organism>
<evidence type="ECO:0000313" key="2">
    <source>
        <dbReference type="Proteomes" id="UP000019486"/>
    </source>
</evidence>
<name>W9H610_9PROT</name>
<dbReference type="OrthoDB" id="7361208at2"/>
<reference evidence="1 2" key="1">
    <citation type="submission" date="2013-08" db="EMBL/GenBank/DDBJ databases">
        <title>The genome sequence of Skermanella stibiiresistens.</title>
        <authorList>
            <person name="Zhu W."/>
            <person name="Wang G."/>
        </authorList>
    </citation>
    <scope>NUCLEOTIDE SEQUENCE [LARGE SCALE GENOMIC DNA]</scope>
    <source>
        <strain evidence="1 2">SB22</strain>
    </source>
</reference>
<evidence type="ECO:0000313" key="1">
    <source>
        <dbReference type="EMBL" id="EWY40117.1"/>
    </source>
</evidence>
<protein>
    <submittedName>
        <fullName evidence="1">Uncharacterized protein</fullName>
    </submittedName>
</protein>
<proteinExistence type="predicted"/>
<dbReference type="Proteomes" id="UP000019486">
    <property type="component" value="Unassembled WGS sequence"/>
</dbReference>
<accession>W9H610</accession>
<gene>
    <name evidence="1" type="ORF">N825_02745</name>
</gene>
<sequence length="73" mass="7948">MMTRNLAVEFRIAANTLRRLSGNPDPRKAARAQEILADKGLFREFVDQRHRAVRGRADAAAEGDSSGLIGLAA</sequence>
<keyword evidence="2" id="KW-1185">Reference proteome</keyword>
<comment type="caution">
    <text evidence="1">The sequence shown here is derived from an EMBL/GenBank/DDBJ whole genome shotgun (WGS) entry which is preliminary data.</text>
</comment>
<dbReference type="EMBL" id="AVFL01000009">
    <property type="protein sequence ID" value="EWY40117.1"/>
    <property type="molecule type" value="Genomic_DNA"/>
</dbReference>